<keyword evidence="1" id="KW-0472">Membrane</keyword>
<feature type="transmembrane region" description="Helical" evidence="1">
    <location>
        <begin position="75"/>
        <end position="94"/>
    </location>
</feature>
<keyword evidence="3" id="KW-1185">Reference proteome</keyword>
<organism evidence="2 3">
    <name type="scientific">Oceanipulchritudo coccoides</name>
    <dbReference type="NCBI Taxonomy" id="2706888"/>
    <lineage>
        <taxon>Bacteria</taxon>
        <taxon>Pseudomonadati</taxon>
        <taxon>Verrucomicrobiota</taxon>
        <taxon>Opitutia</taxon>
        <taxon>Puniceicoccales</taxon>
        <taxon>Oceanipulchritudinaceae</taxon>
        <taxon>Oceanipulchritudo</taxon>
    </lineage>
</organism>
<protein>
    <submittedName>
        <fullName evidence="2">Uncharacterized protein</fullName>
    </submittedName>
</protein>
<evidence type="ECO:0000256" key="1">
    <source>
        <dbReference type="SAM" id="Phobius"/>
    </source>
</evidence>
<accession>A0A6B2M171</accession>
<keyword evidence="1" id="KW-0812">Transmembrane</keyword>
<gene>
    <name evidence="2" type="ORF">G0Q06_06185</name>
</gene>
<feature type="transmembrane region" description="Helical" evidence="1">
    <location>
        <begin position="6"/>
        <end position="25"/>
    </location>
</feature>
<dbReference type="RefSeq" id="WP_163963567.1">
    <property type="nucleotide sequence ID" value="NZ_JAAGNX010000002.1"/>
</dbReference>
<sequence length="97" mass="11039">MIQMLVIYMLLGGIGLSLWHSYRLIRISKQPGATVNAILDGRREKGLLIFGGAVAGFYVLTILFLMIFWKDLATWIVLTPFLYLVAWSLPRPFLKPN</sequence>
<evidence type="ECO:0000313" key="3">
    <source>
        <dbReference type="Proteomes" id="UP000478417"/>
    </source>
</evidence>
<feature type="transmembrane region" description="Helical" evidence="1">
    <location>
        <begin position="46"/>
        <end position="69"/>
    </location>
</feature>
<name>A0A6B2M171_9BACT</name>
<dbReference type="EMBL" id="JAAGNX010000002">
    <property type="protein sequence ID" value="NDV62029.1"/>
    <property type="molecule type" value="Genomic_DNA"/>
</dbReference>
<dbReference type="Proteomes" id="UP000478417">
    <property type="component" value="Unassembled WGS sequence"/>
</dbReference>
<reference evidence="2 3" key="1">
    <citation type="submission" date="2020-02" db="EMBL/GenBank/DDBJ databases">
        <title>Albibacoteraceae fam. nov., the first described family within the subdivision 4 Verrucomicrobia.</title>
        <authorList>
            <person name="Xi F."/>
        </authorList>
    </citation>
    <scope>NUCLEOTIDE SEQUENCE [LARGE SCALE GENOMIC DNA]</scope>
    <source>
        <strain evidence="2 3">CK1056</strain>
    </source>
</reference>
<comment type="caution">
    <text evidence="2">The sequence shown here is derived from an EMBL/GenBank/DDBJ whole genome shotgun (WGS) entry which is preliminary data.</text>
</comment>
<dbReference type="AlphaFoldDB" id="A0A6B2M171"/>
<proteinExistence type="predicted"/>
<evidence type="ECO:0000313" key="2">
    <source>
        <dbReference type="EMBL" id="NDV62029.1"/>
    </source>
</evidence>
<keyword evidence="1" id="KW-1133">Transmembrane helix</keyword>